<sequence length="149" mass="17714">MVVITIGNEKKILDQFLISLTENEIHRLKFDDSDGMLLECLRIIAGVVHGDKRNQLTIQKICRFEIVPVQSLWRGGGYEDNYTGNEFVFFQQKSIEEELSLRRKWYKIWNKMSQFFFFLKINISYRLFVFSLAKKHLKTLKGSNQMLRL</sequence>
<keyword evidence="2" id="KW-1185">Reference proteome</keyword>
<dbReference type="AlphaFoldDB" id="A0A2G5SDH5"/>
<gene>
    <name evidence="1" type="ORF">B9Z55_027996</name>
</gene>
<organism evidence="1 2">
    <name type="scientific">Caenorhabditis nigoni</name>
    <dbReference type="NCBI Taxonomy" id="1611254"/>
    <lineage>
        <taxon>Eukaryota</taxon>
        <taxon>Metazoa</taxon>
        <taxon>Ecdysozoa</taxon>
        <taxon>Nematoda</taxon>
        <taxon>Chromadorea</taxon>
        <taxon>Rhabditida</taxon>
        <taxon>Rhabditina</taxon>
        <taxon>Rhabditomorpha</taxon>
        <taxon>Rhabditoidea</taxon>
        <taxon>Rhabditidae</taxon>
        <taxon>Peloderinae</taxon>
        <taxon>Caenorhabditis</taxon>
    </lineage>
</organism>
<reference evidence="2" key="1">
    <citation type="submission" date="2017-10" db="EMBL/GenBank/DDBJ databases">
        <title>Rapid genome shrinkage in a self-fertile nematode reveals novel sperm competition proteins.</title>
        <authorList>
            <person name="Yin D."/>
            <person name="Schwarz E.M."/>
            <person name="Thomas C.G."/>
            <person name="Felde R.L."/>
            <person name="Korf I.F."/>
            <person name="Cutter A.D."/>
            <person name="Schartner C.M."/>
            <person name="Ralston E.J."/>
            <person name="Meyer B.J."/>
            <person name="Haag E.S."/>
        </authorList>
    </citation>
    <scope>NUCLEOTIDE SEQUENCE [LARGE SCALE GENOMIC DNA]</scope>
    <source>
        <strain evidence="2">JU1422</strain>
    </source>
</reference>
<proteinExistence type="predicted"/>
<name>A0A2G5SDH5_9PELO</name>
<accession>A0A2G5SDH5</accession>
<evidence type="ECO:0000313" key="1">
    <source>
        <dbReference type="EMBL" id="PIC13135.1"/>
    </source>
</evidence>
<dbReference type="EMBL" id="PDUG01000015">
    <property type="protein sequence ID" value="PIC13135.1"/>
    <property type="molecule type" value="Genomic_DNA"/>
</dbReference>
<protein>
    <submittedName>
        <fullName evidence="1">Uncharacterized protein</fullName>
    </submittedName>
</protein>
<dbReference type="Proteomes" id="UP000230233">
    <property type="component" value="Unassembled WGS sequence"/>
</dbReference>
<evidence type="ECO:0000313" key="2">
    <source>
        <dbReference type="Proteomes" id="UP000230233"/>
    </source>
</evidence>
<comment type="caution">
    <text evidence="1">The sequence shown here is derived from an EMBL/GenBank/DDBJ whole genome shotgun (WGS) entry which is preliminary data.</text>
</comment>